<evidence type="ECO:0000256" key="2">
    <source>
        <dbReference type="SAM" id="SignalP"/>
    </source>
</evidence>
<dbReference type="InterPro" id="IPR007325">
    <property type="entry name" value="KFase/CYL"/>
</dbReference>
<protein>
    <recommendedName>
        <fullName evidence="5">Cyclase</fullName>
    </recommendedName>
</protein>
<feature type="signal peptide" evidence="2">
    <location>
        <begin position="1"/>
        <end position="19"/>
    </location>
</feature>
<evidence type="ECO:0008006" key="5">
    <source>
        <dbReference type="Google" id="ProtNLM"/>
    </source>
</evidence>
<accession>A0A9W8BCU8</accession>
<proteinExistence type="inferred from homology"/>
<dbReference type="PANTHER" id="PTHR31118:SF12">
    <property type="entry name" value="CYCLASE-LIKE PROTEIN 2"/>
    <property type="match status" value="1"/>
</dbReference>
<dbReference type="GO" id="GO:0019441">
    <property type="term" value="P:L-tryptophan catabolic process to kynurenine"/>
    <property type="evidence" value="ECO:0007669"/>
    <property type="project" value="InterPro"/>
</dbReference>
<comment type="similarity">
    <text evidence="1">Belongs to the Cyclase 1 superfamily.</text>
</comment>
<dbReference type="Pfam" id="PF04199">
    <property type="entry name" value="Cyclase"/>
    <property type="match status" value="1"/>
</dbReference>
<keyword evidence="2" id="KW-0732">Signal</keyword>
<dbReference type="SUPFAM" id="SSF102198">
    <property type="entry name" value="Putative cyclase"/>
    <property type="match status" value="1"/>
</dbReference>
<dbReference type="PANTHER" id="PTHR31118">
    <property type="entry name" value="CYCLASE-LIKE PROTEIN 2"/>
    <property type="match status" value="1"/>
</dbReference>
<keyword evidence="4" id="KW-1185">Reference proteome</keyword>
<dbReference type="AlphaFoldDB" id="A0A9W8BCU8"/>
<dbReference type="InterPro" id="IPR037175">
    <property type="entry name" value="KFase_sf"/>
</dbReference>
<evidence type="ECO:0000313" key="4">
    <source>
        <dbReference type="Proteomes" id="UP001150907"/>
    </source>
</evidence>
<evidence type="ECO:0000313" key="3">
    <source>
        <dbReference type="EMBL" id="KAJ2004497.1"/>
    </source>
</evidence>
<dbReference type="EMBL" id="JANBQF010000151">
    <property type="protein sequence ID" value="KAJ2004497.1"/>
    <property type="molecule type" value="Genomic_DNA"/>
</dbReference>
<feature type="chain" id="PRO_5040974297" description="Cyclase" evidence="2">
    <location>
        <begin position="20"/>
        <end position="322"/>
    </location>
</feature>
<evidence type="ECO:0000256" key="1">
    <source>
        <dbReference type="ARBA" id="ARBA00007865"/>
    </source>
</evidence>
<reference evidence="3" key="1">
    <citation type="submission" date="2022-07" db="EMBL/GenBank/DDBJ databases">
        <title>Phylogenomic reconstructions and comparative analyses of Kickxellomycotina fungi.</title>
        <authorList>
            <person name="Reynolds N.K."/>
            <person name="Stajich J.E."/>
            <person name="Barry K."/>
            <person name="Grigoriev I.V."/>
            <person name="Crous P."/>
            <person name="Smith M.E."/>
        </authorList>
    </citation>
    <scope>NUCLEOTIDE SEQUENCE</scope>
    <source>
        <strain evidence="3">IMI 214461</strain>
    </source>
</reference>
<gene>
    <name evidence="3" type="ORF">H4R26_002479</name>
</gene>
<comment type="caution">
    <text evidence="3">The sequence shown here is derived from an EMBL/GenBank/DDBJ whole genome shotgun (WGS) entry which is preliminary data.</text>
</comment>
<organism evidence="3 4">
    <name type="scientific">Coemansia thaxteri</name>
    <dbReference type="NCBI Taxonomy" id="2663907"/>
    <lineage>
        <taxon>Eukaryota</taxon>
        <taxon>Fungi</taxon>
        <taxon>Fungi incertae sedis</taxon>
        <taxon>Zoopagomycota</taxon>
        <taxon>Kickxellomycotina</taxon>
        <taxon>Kickxellomycetes</taxon>
        <taxon>Kickxellales</taxon>
        <taxon>Kickxellaceae</taxon>
        <taxon>Coemansia</taxon>
    </lineage>
</organism>
<dbReference type="Proteomes" id="UP001150907">
    <property type="component" value="Unassembled WGS sequence"/>
</dbReference>
<sequence>MRAAASMALALAALASAGGHERPDLPAGRAQTPWPPRIIRSAENKHQPALWSLYDTCLSRAKYIDLTHTIRPDMPIWRGFGNITFRQAVNKETGRAFAYDTDGFVANAYTLTTDQMGTQLDAPAHFNPYYAAADEIPATFALRKLVVIDVSAQVKSNASYALTVADITAWESVHGVVPPGSVVFVRSDWSKPWPVVNTDVFPQVPLDTVKFLHLQRRILFHGHEPLDTDMTPHFDAESWILSHGYAQAEGLTNLHQVPPTGCLLSTGFPKFVGGTGNYVRYVAVCPHDWTYGLVPGHPPEAPLPHFDAPLVWNPQKGYRSRS</sequence>
<dbReference type="OrthoDB" id="7108654at2759"/>
<dbReference type="GO" id="GO:0004061">
    <property type="term" value="F:arylformamidase activity"/>
    <property type="evidence" value="ECO:0007669"/>
    <property type="project" value="InterPro"/>
</dbReference>
<dbReference type="Gene3D" id="3.50.30.50">
    <property type="entry name" value="Putative cyclase"/>
    <property type="match status" value="1"/>
</dbReference>
<name>A0A9W8BCU8_9FUNG</name>